<dbReference type="AlphaFoldDB" id="M2NC50"/>
<dbReference type="InterPro" id="IPR002347">
    <property type="entry name" value="SDR_fam"/>
</dbReference>
<dbReference type="eggNOG" id="KOG1205">
    <property type="taxonomic scope" value="Eukaryota"/>
</dbReference>
<comment type="similarity">
    <text evidence="1 4">Belongs to the short-chain dehydrogenases/reductases (SDR) family.</text>
</comment>
<dbReference type="InterPro" id="IPR051911">
    <property type="entry name" value="SDR_oxidoreductase"/>
</dbReference>
<name>M2NC50_BAUPA</name>
<evidence type="ECO:0000256" key="1">
    <source>
        <dbReference type="ARBA" id="ARBA00006484"/>
    </source>
</evidence>
<dbReference type="GeneID" id="19112239"/>
<dbReference type="Pfam" id="PF00106">
    <property type="entry name" value="adh_short"/>
    <property type="match status" value="1"/>
</dbReference>
<dbReference type="RefSeq" id="XP_007676083.1">
    <property type="nucleotide sequence ID" value="XM_007677893.1"/>
</dbReference>
<keyword evidence="6" id="KW-1185">Reference proteome</keyword>
<keyword evidence="2" id="KW-0521">NADP</keyword>
<evidence type="ECO:0000256" key="3">
    <source>
        <dbReference type="ARBA" id="ARBA00023002"/>
    </source>
</evidence>
<organism evidence="5 6">
    <name type="scientific">Baudoinia panamericana (strain UAMH 10762)</name>
    <name type="common">Angels' share fungus</name>
    <name type="synonym">Baudoinia compniacensis (strain UAMH 10762)</name>
    <dbReference type="NCBI Taxonomy" id="717646"/>
    <lineage>
        <taxon>Eukaryota</taxon>
        <taxon>Fungi</taxon>
        <taxon>Dikarya</taxon>
        <taxon>Ascomycota</taxon>
        <taxon>Pezizomycotina</taxon>
        <taxon>Dothideomycetes</taxon>
        <taxon>Dothideomycetidae</taxon>
        <taxon>Mycosphaerellales</taxon>
        <taxon>Teratosphaeriaceae</taxon>
        <taxon>Baudoinia</taxon>
    </lineage>
</organism>
<evidence type="ECO:0000313" key="6">
    <source>
        <dbReference type="Proteomes" id="UP000011761"/>
    </source>
</evidence>
<dbReference type="SUPFAM" id="SSF51735">
    <property type="entry name" value="NAD(P)-binding Rossmann-fold domains"/>
    <property type="match status" value="1"/>
</dbReference>
<evidence type="ECO:0000256" key="2">
    <source>
        <dbReference type="ARBA" id="ARBA00022857"/>
    </source>
</evidence>
<evidence type="ECO:0008006" key="7">
    <source>
        <dbReference type="Google" id="ProtNLM"/>
    </source>
</evidence>
<dbReference type="EMBL" id="KB445555">
    <property type="protein sequence ID" value="EMC96460.1"/>
    <property type="molecule type" value="Genomic_DNA"/>
</dbReference>
<dbReference type="InterPro" id="IPR036291">
    <property type="entry name" value="NAD(P)-bd_dom_sf"/>
</dbReference>
<dbReference type="PROSITE" id="PS00061">
    <property type="entry name" value="ADH_SHORT"/>
    <property type="match status" value="1"/>
</dbReference>
<dbReference type="CDD" id="cd05374">
    <property type="entry name" value="17beta-HSD-like_SDR_c"/>
    <property type="match status" value="1"/>
</dbReference>
<dbReference type="PANTHER" id="PTHR43976">
    <property type="entry name" value="SHORT CHAIN DEHYDROGENASE"/>
    <property type="match status" value="1"/>
</dbReference>
<dbReference type="KEGG" id="bcom:BAUCODRAFT_33814"/>
<dbReference type="PANTHER" id="PTHR43976:SF16">
    <property type="entry name" value="SHORT-CHAIN DEHYDROGENASE_REDUCTASE FAMILY PROTEIN"/>
    <property type="match status" value="1"/>
</dbReference>
<sequence>MMAPAQKSQVFFITGTSTGFGYELVKKCLSEGDKVVATARNSSKLQFEGTTKENFLAVDCDVTEQKSIDAAFDKALSQFGRVDVVVNNAGYGLSGEFESLSERQLRTQMEVNFFGLLNVTRKALEVMREKNSPPGGKIQQITSIGGQRGVPTFSIYCASKWAVEGFTEALSHELKPEWNIKLTCIEPGGFRTDWAGRSMIFGENKNPAYDHIDAKETMGKRHGTQAGDPAKGARAMWEIAKMEDPPLRTVIGSDAYTAIMGKIKTYSELYPKYEQLANSTDAEGYQRPS</sequence>
<dbReference type="HOGENOM" id="CLU_010194_2_9_1"/>
<dbReference type="Proteomes" id="UP000011761">
    <property type="component" value="Unassembled WGS sequence"/>
</dbReference>
<dbReference type="GO" id="GO:0016491">
    <property type="term" value="F:oxidoreductase activity"/>
    <property type="evidence" value="ECO:0007669"/>
    <property type="project" value="UniProtKB-KW"/>
</dbReference>
<dbReference type="InterPro" id="IPR020904">
    <property type="entry name" value="Sc_DH/Rdtase_CS"/>
</dbReference>
<dbReference type="PRINTS" id="PR00081">
    <property type="entry name" value="GDHRDH"/>
</dbReference>
<dbReference type="OrthoDB" id="1274115at2759"/>
<dbReference type="OMA" id="VRTTHCL"/>
<gene>
    <name evidence="5" type="ORF">BAUCODRAFT_33814</name>
</gene>
<accession>M2NC50</accession>
<evidence type="ECO:0000313" key="5">
    <source>
        <dbReference type="EMBL" id="EMC96460.1"/>
    </source>
</evidence>
<dbReference type="Gene3D" id="3.40.50.720">
    <property type="entry name" value="NAD(P)-binding Rossmann-like Domain"/>
    <property type="match status" value="1"/>
</dbReference>
<protein>
    <recommendedName>
        <fullName evidence="7">NAD(P)-binding protein</fullName>
    </recommendedName>
</protein>
<proteinExistence type="inferred from homology"/>
<evidence type="ECO:0000256" key="4">
    <source>
        <dbReference type="RuleBase" id="RU000363"/>
    </source>
</evidence>
<keyword evidence="3" id="KW-0560">Oxidoreductase</keyword>
<dbReference type="PRINTS" id="PR00080">
    <property type="entry name" value="SDRFAMILY"/>
</dbReference>
<reference evidence="5 6" key="1">
    <citation type="journal article" date="2012" name="PLoS Pathog.">
        <title>Diverse lifestyles and strategies of plant pathogenesis encoded in the genomes of eighteen Dothideomycetes fungi.</title>
        <authorList>
            <person name="Ohm R.A."/>
            <person name="Feau N."/>
            <person name="Henrissat B."/>
            <person name="Schoch C.L."/>
            <person name="Horwitz B.A."/>
            <person name="Barry K.W."/>
            <person name="Condon B.J."/>
            <person name="Copeland A.C."/>
            <person name="Dhillon B."/>
            <person name="Glaser F."/>
            <person name="Hesse C.N."/>
            <person name="Kosti I."/>
            <person name="LaButti K."/>
            <person name="Lindquist E.A."/>
            <person name="Lucas S."/>
            <person name="Salamov A.A."/>
            <person name="Bradshaw R.E."/>
            <person name="Ciuffetti L."/>
            <person name="Hamelin R.C."/>
            <person name="Kema G.H.J."/>
            <person name="Lawrence C."/>
            <person name="Scott J.A."/>
            <person name="Spatafora J.W."/>
            <person name="Turgeon B.G."/>
            <person name="de Wit P.J.G.M."/>
            <person name="Zhong S."/>
            <person name="Goodwin S.B."/>
            <person name="Grigoriev I.V."/>
        </authorList>
    </citation>
    <scope>NUCLEOTIDE SEQUENCE [LARGE SCALE GENOMIC DNA]</scope>
    <source>
        <strain evidence="5 6">UAMH 10762</strain>
    </source>
</reference>